<dbReference type="EMBL" id="CM046113">
    <property type="protein sequence ID" value="KAI8420659.1"/>
    <property type="molecule type" value="Genomic_DNA"/>
</dbReference>
<organism evidence="1 2">
    <name type="scientific">Choristoneura fumiferana</name>
    <name type="common">Spruce budworm moth</name>
    <name type="synonym">Archips fumiferana</name>
    <dbReference type="NCBI Taxonomy" id="7141"/>
    <lineage>
        <taxon>Eukaryota</taxon>
        <taxon>Metazoa</taxon>
        <taxon>Ecdysozoa</taxon>
        <taxon>Arthropoda</taxon>
        <taxon>Hexapoda</taxon>
        <taxon>Insecta</taxon>
        <taxon>Pterygota</taxon>
        <taxon>Neoptera</taxon>
        <taxon>Endopterygota</taxon>
        <taxon>Lepidoptera</taxon>
        <taxon>Glossata</taxon>
        <taxon>Ditrysia</taxon>
        <taxon>Tortricoidea</taxon>
        <taxon>Tortricidae</taxon>
        <taxon>Tortricinae</taxon>
        <taxon>Choristoneura</taxon>
    </lineage>
</organism>
<accession>A0ACC0J9H3</accession>
<evidence type="ECO:0000313" key="1">
    <source>
        <dbReference type="EMBL" id="KAI8420659.1"/>
    </source>
</evidence>
<keyword evidence="2" id="KW-1185">Reference proteome</keyword>
<dbReference type="Proteomes" id="UP001064048">
    <property type="component" value="Chromosome 13"/>
</dbReference>
<protein>
    <submittedName>
        <fullName evidence="1">Uncharacterized protein</fullName>
    </submittedName>
</protein>
<evidence type="ECO:0000313" key="2">
    <source>
        <dbReference type="Proteomes" id="UP001064048"/>
    </source>
</evidence>
<reference evidence="1 2" key="1">
    <citation type="journal article" date="2022" name="Genome Biol. Evol.">
        <title>The Spruce Budworm Genome: Reconstructing the Evolutionary History of Antifreeze Proteins.</title>
        <authorList>
            <person name="Beliveau C."/>
            <person name="Gagne P."/>
            <person name="Picq S."/>
            <person name="Vernygora O."/>
            <person name="Keeling C.I."/>
            <person name="Pinkney K."/>
            <person name="Doucet D."/>
            <person name="Wen F."/>
            <person name="Johnston J.S."/>
            <person name="Maaroufi H."/>
            <person name="Boyle B."/>
            <person name="Laroche J."/>
            <person name="Dewar K."/>
            <person name="Juretic N."/>
            <person name="Blackburn G."/>
            <person name="Nisole A."/>
            <person name="Brunet B."/>
            <person name="Brandao M."/>
            <person name="Lumley L."/>
            <person name="Duan J."/>
            <person name="Quan G."/>
            <person name="Lucarotti C.J."/>
            <person name="Roe A.D."/>
            <person name="Sperling F.A.H."/>
            <person name="Levesque R.C."/>
            <person name="Cusson M."/>
        </authorList>
    </citation>
    <scope>NUCLEOTIDE SEQUENCE [LARGE SCALE GENOMIC DNA]</scope>
    <source>
        <strain evidence="1">Glfc:IPQL:Cfum</strain>
    </source>
</reference>
<name>A0ACC0J9H3_CHOFU</name>
<comment type="caution">
    <text evidence="1">The sequence shown here is derived from an EMBL/GenBank/DDBJ whole genome shotgun (WGS) entry which is preliminary data.</text>
</comment>
<gene>
    <name evidence="1" type="ORF">MSG28_007898</name>
</gene>
<proteinExistence type="predicted"/>
<sequence length="183" mass="20480">MLALKTAEKLLAEVAPAERKALQALIQLATKQKSQAERVLQDLLPIVTDESHQDDPYLILAIANACWLEVADGQVSSGRLDVAKELLTKILNHNQSCAAAYQYLGYLAEKEQNYKSAAQNYDNAWSFGGKTDLAVGYKLAHAYLKLKKYPECIVVCRHILKAHPDYPKIKKEILEKAKTNLRT</sequence>